<dbReference type="Proteomes" id="UP001322744">
    <property type="component" value="Chromosome"/>
</dbReference>
<dbReference type="PANTHER" id="PTHR31632:SF2">
    <property type="entry name" value="PLASMA MEMBRANE IRON PERMEASE"/>
    <property type="match status" value="1"/>
</dbReference>
<evidence type="ECO:0000256" key="6">
    <source>
        <dbReference type="SAM" id="Phobius"/>
    </source>
</evidence>
<comment type="similarity">
    <text evidence="2">Belongs to the oxidase-dependent Fe transporter (OFeT) (TC 9.A.10.1) family.</text>
</comment>
<reference evidence="7 8" key="1">
    <citation type="submission" date="2023-12" db="EMBL/GenBank/DDBJ databases">
        <authorList>
            <person name="Manesh M.J.H."/>
            <person name="Bing R.G."/>
            <person name="Willard D.J."/>
            <person name="Kelly R.M."/>
        </authorList>
    </citation>
    <scope>NUCLEOTIDE SEQUENCE [LARGE SCALE GENOMIC DNA]</scope>
    <source>
        <strain evidence="7 8">DSM 8977</strain>
    </source>
</reference>
<feature type="transmembrane region" description="Helical" evidence="6">
    <location>
        <begin position="210"/>
        <end position="228"/>
    </location>
</feature>
<feature type="transmembrane region" description="Helical" evidence="6">
    <location>
        <begin position="172"/>
        <end position="190"/>
    </location>
</feature>
<feature type="transmembrane region" description="Helical" evidence="6">
    <location>
        <begin position="144"/>
        <end position="165"/>
    </location>
</feature>
<keyword evidence="5 6" id="KW-0472">Membrane</keyword>
<feature type="transmembrane region" description="Helical" evidence="6">
    <location>
        <begin position="38"/>
        <end position="60"/>
    </location>
</feature>
<evidence type="ECO:0000313" key="8">
    <source>
        <dbReference type="Proteomes" id="UP001322744"/>
    </source>
</evidence>
<dbReference type="PANTHER" id="PTHR31632">
    <property type="entry name" value="IRON TRANSPORTER FTH1"/>
    <property type="match status" value="1"/>
</dbReference>
<evidence type="ECO:0000256" key="3">
    <source>
        <dbReference type="ARBA" id="ARBA00022692"/>
    </source>
</evidence>
<gene>
    <name evidence="7" type="ORF">SOJ16_002615</name>
</gene>
<feature type="transmembrane region" description="Helical" evidence="6">
    <location>
        <begin position="6"/>
        <end position="26"/>
    </location>
</feature>
<evidence type="ECO:0000313" key="7">
    <source>
        <dbReference type="EMBL" id="WPX08706.1"/>
    </source>
</evidence>
<proteinExistence type="inferred from homology"/>
<accession>A0ABZ0TZ08</accession>
<keyword evidence="4 6" id="KW-1133">Transmembrane helix</keyword>
<feature type="transmembrane region" description="Helical" evidence="6">
    <location>
        <begin position="72"/>
        <end position="92"/>
    </location>
</feature>
<evidence type="ECO:0000256" key="4">
    <source>
        <dbReference type="ARBA" id="ARBA00022989"/>
    </source>
</evidence>
<sequence length="235" mass="26630">MFQGFVIAFREVFEIILIVAVMIGVIEKLEQKNLMKNMKIGLVLGVILSLVFGVIVFAFYQSLEESFEGIEILLKALLVVLITWFLAVAIKFQKSDFKRETYEKVVNFKTYSYGVFLLSFVNVLREGAELVIFSLASFSRDKSFALFYGIISGIVAAIVLGYFVLELSHRINIKLFFIVTTLILVVVSAEVLKDLIEELFEEVLKFENEIIPGALSIAYVLVFLTLILKSNILIK</sequence>
<evidence type="ECO:0000256" key="2">
    <source>
        <dbReference type="ARBA" id="ARBA00008333"/>
    </source>
</evidence>
<dbReference type="RefSeq" id="WP_045173241.1">
    <property type="nucleotide sequence ID" value="NZ_CP139957.1"/>
</dbReference>
<comment type="subcellular location">
    <subcellularLocation>
        <location evidence="1">Membrane</location>
        <topology evidence="1">Multi-pass membrane protein</topology>
    </subcellularLocation>
</comment>
<protein>
    <submittedName>
        <fullName evidence="7">FTR1 family protein</fullName>
    </submittedName>
</protein>
<name>A0ABZ0TZ08_9FIRM</name>
<evidence type="ECO:0000256" key="1">
    <source>
        <dbReference type="ARBA" id="ARBA00004141"/>
    </source>
</evidence>
<dbReference type="EMBL" id="CP139957">
    <property type="protein sequence ID" value="WPX08706.1"/>
    <property type="molecule type" value="Genomic_DNA"/>
</dbReference>
<dbReference type="InterPro" id="IPR004923">
    <property type="entry name" value="FTR1/Fip1/EfeU"/>
</dbReference>
<keyword evidence="3 6" id="KW-0812">Transmembrane</keyword>
<feature type="transmembrane region" description="Helical" evidence="6">
    <location>
        <begin position="113"/>
        <end position="138"/>
    </location>
</feature>
<organism evidence="7 8">
    <name type="scientific">Anaerocellum danielii</name>
    <dbReference type="NCBI Taxonomy" id="1387557"/>
    <lineage>
        <taxon>Bacteria</taxon>
        <taxon>Bacillati</taxon>
        <taxon>Bacillota</taxon>
        <taxon>Bacillota incertae sedis</taxon>
        <taxon>Caldicellulosiruptorales</taxon>
        <taxon>Caldicellulosiruptoraceae</taxon>
        <taxon>Anaerocellum</taxon>
    </lineage>
</organism>
<evidence type="ECO:0000256" key="5">
    <source>
        <dbReference type="ARBA" id="ARBA00023136"/>
    </source>
</evidence>
<keyword evidence="8" id="KW-1185">Reference proteome</keyword>
<dbReference type="Pfam" id="PF03239">
    <property type="entry name" value="FTR1"/>
    <property type="match status" value="1"/>
</dbReference>